<dbReference type="EMBL" id="SNXX01000031">
    <property type="protein sequence ID" value="TDP88786.1"/>
    <property type="molecule type" value="Genomic_DNA"/>
</dbReference>
<dbReference type="SUPFAM" id="SSF52540">
    <property type="entry name" value="P-loop containing nucleoside triphosphate hydrolases"/>
    <property type="match status" value="1"/>
</dbReference>
<accession>A0A2T5RMX4</accession>
<proteinExistence type="predicted"/>
<dbReference type="PANTHER" id="PTHR43230">
    <property type="entry name" value="ABC-TYPE DIPEPTIDE/OLIGOPEPTIDE TRANSPORT SYSTEM, ATPASE COMPONENT"/>
    <property type="match status" value="1"/>
</dbReference>
<dbReference type="InterPro" id="IPR003439">
    <property type="entry name" value="ABC_transporter-like_ATP-bd"/>
</dbReference>
<evidence type="ECO:0000256" key="1">
    <source>
        <dbReference type="ARBA" id="ARBA00022448"/>
    </source>
</evidence>
<dbReference type="RefSeq" id="WP_108138791.1">
    <property type="nucleotide sequence ID" value="NZ_QAXS01000006.1"/>
</dbReference>
<feature type="domain" description="ABC transporter" evidence="4">
    <location>
        <begin position="9"/>
        <end position="256"/>
    </location>
</feature>
<dbReference type="SMART" id="SM00382">
    <property type="entry name" value="AAA"/>
    <property type="match status" value="1"/>
</dbReference>
<evidence type="ECO:0000256" key="2">
    <source>
        <dbReference type="ARBA" id="ARBA00022741"/>
    </source>
</evidence>
<evidence type="ECO:0000313" key="7">
    <source>
        <dbReference type="Proteomes" id="UP000244089"/>
    </source>
</evidence>
<dbReference type="Gene3D" id="3.40.50.300">
    <property type="entry name" value="P-loop containing nucleotide triphosphate hydrolases"/>
    <property type="match status" value="1"/>
</dbReference>
<protein>
    <submittedName>
        <fullName evidence="5">Peptide/nickel transport system ATP-binding protein</fullName>
    </submittedName>
</protein>
<dbReference type="EMBL" id="QAXS01000006">
    <property type="protein sequence ID" value="PTW00869.1"/>
    <property type="molecule type" value="Genomic_DNA"/>
</dbReference>
<name>A0A2T5RMX4_9FIRM</name>
<evidence type="ECO:0000256" key="3">
    <source>
        <dbReference type="ARBA" id="ARBA00022840"/>
    </source>
</evidence>
<dbReference type="InterPro" id="IPR017871">
    <property type="entry name" value="ABC_transporter-like_CS"/>
</dbReference>
<dbReference type="PANTHER" id="PTHR43230:SF3">
    <property type="entry name" value="ABC-TYPE DIPEPTIDE_OLIGOPEPTIDE TRANSPORT SYSTEM, ATPASE COMPONENT"/>
    <property type="match status" value="1"/>
</dbReference>
<sequence>MAKNKDIVMSVQGLTKVFKSGILNPEYTVAAKDVSFHIEKGKIISLIGESGSGKTTVGKLILKLINPSEGKIIYKGKDIAEINDKSETQNYYRRVQGIFQDPFATFNPLYRVDRVFDLIFDSFDLDYEDKDKAIRDALYDVNLNPDRTLGKFPHQLSGGQLQRLLIARALLMDVDVLIADELISMLDASTRIGVLNLLVESCKKHGMSVIFITHDLNLGYYISDKSLIMYKGRLVERGDTKKIYENATHPYTQMLFEAVPEIGERWDPDEEFLPEQVVDDVNDFYQNNKGKGFVEIEEDHSVLFSDQ</sequence>
<dbReference type="Proteomes" id="UP000244089">
    <property type="component" value="Unassembled WGS sequence"/>
</dbReference>
<comment type="caution">
    <text evidence="5">The sequence shown here is derived from an EMBL/GenBank/DDBJ whole genome shotgun (WGS) entry which is preliminary data.</text>
</comment>
<reference evidence="5 7" key="1">
    <citation type="submission" date="2018-04" db="EMBL/GenBank/DDBJ databases">
        <title>Subsurface microbial communities from deep shales in Ohio and West Virginia, USA.</title>
        <authorList>
            <person name="Wrighton K."/>
        </authorList>
    </citation>
    <scope>NUCLEOTIDE SEQUENCE [LARGE SCALE GENOMIC DNA]</scope>
    <source>
        <strain evidence="6 8">MSL 7</strain>
        <strain evidence="5 7">WC1</strain>
    </source>
</reference>
<evidence type="ECO:0000313" key="6">
    <source>
        <dbReference type="EMBL" id="TDP88786.1"/>
    </source>
</evidence>
<dbReference type="CDD" id="cd03257">
    <property type="entry name" value="ABC_NikE_OppD_transporters"/>
    <property type="match status" value="1"/>
</dbReference>
<dbReference type="PROSITE" id="PS50893">
    <property type="entry name" value="ABC_TRANSPORTER_2"/>
    <property type="match status" value="1"/>
</dbReference>
<dbReference type="Proteomes" id="UP000295176">
    <property type="component" value="Unassembled WGS sequence"/>
</dbReference>
<dbReference type="OrthoDB" id="9806285at2"/>
<dbReference type="Pfam" id="PF08352">
    <property type="entry name" value="oligo_HPY"/>
    <property type="match status" value="1"/>
</dbReference>
<gene>
    <name evidence="6" type="ORF">C7957_1316</name>
    <name evidence="5" type="ORF">C8C76_10624</name>
</gene>
<dbReference type="Pfam" id="PF00005">
    <property type="entry name" value="ABC_tran"/>
    <property type="match status" value="1"/>
</dbReference>
<evidence type="ECO:0000313" key="8">
    <source>
        <dbReference type="Proteomes" id="UP000295176"/>
    </source>
</evidence>
<organism evidence="5 7">
    <name type="scientific">Halanaerobium saccharolyticum</name>
    <dbReference type="NCBI Taxonomy" id="43595"/>
    <lineage>
        <taxon>Bacteria</taxon>
        <taxon>Bacillati</taxon>
        <taxon>Bacillota</taxon>
        <taxon>Clostridia</taxon>
        <taxon>Halanaerobiales</taxon>
        <taxon>Halanaerobiaceae</taxon>
        <taxon>Halanaerobium</taxon>
    </lineage>
</organism>
<keyword evidence="1" id="KW-0813">Transport</keyword>
<dbReference type="GO" id="GO:0015833">
    <property type="term" value="P:peptide transport"/>
    <property type="evidence" value="ECO:0007669"/>
    <property type="project" value="InterPro"/>
</dbReference>
<keyword evidence="2" id="KW-0547">Nucleotide-binding</keyword>
<dbReference type="GO" id="GO:0005524">
    <property type="term" value="F:ATP binding"/>
    <property type="evidence" value="ECO:0007669"/>
    <property type="project" value="UniProtKB-KW"/>
</dbReference>
<keyword evidence="3 5" id="KW-0067">ATP-binding</keyword>
<dbReference type="InterPro" id="IPR027417">
    <property type="entry name" value="P-loop_NTPase"/>
</dbReference>
<dbReference type="GO" id="GO:0016887">
    <property type="term" value="F:ATP hydrolysis activity"/>
    <property type="evidence" value="ECO:0007669"/>
    <property type="project" value="InterPro"/>
</dbReference>
<dbReference type="InterPro" id="IPR013563">
    <property type="entry name" value="Oligopep_ABC_C"/>
</dbReference>
<evidence type="ECO:0000259" key="4">
    <source>
        <dbReference type="PROSITE" id="PS50893"/>
    </source>
</evidence>
<dbReference type="InterPro" id="IPR003593">
    <property type="entry name" value="AAA+_ATPase"/>
</dbReference>
<dbReference type="AlphaFoldDB" id="A0A2T5RMX4"/>
<dbReference type="PROSITE" id="PS00211">
    <property type="entry name" value="ABC_TRANSPORTER_1"/>
    <property type="match status" value="1"/>
</dbReference>
<evidence type="ECO:0000313" key="5">
    <source>
        <dbReference type="EMBL" id="PTW00869.1"/>
    </source>
</evidence>